<evidence type="ECO:0000256" key="6">
    <source>
        <dbReference type="ARBA" id="ARBA00022946"/>
    </source>
</evidence>
<evidence type="ECO:0000256" key="1">
    <source>
        <dbReference type="ARBA" id="ARBA00004273"/>
    </source>
</evidence>
<evidence type="ECO:0000256" key="5">
    <source>
        <dbReference type="ARBA" id="ARBA00022837"/>
    </source>
</evidence>
<evidence type="ECO:0000313" key="11">
    <source>
        <dbReference type="EnsemblPlants" id="KEH39843"/>
    </source>
</evidence>
<evidence type="ECO:0000313" key="10">
    <source>
        <dbReference type="EMBL" id="KEH39843.1"/>
    </source>
</evidence>
<reference evidence="10 12" key="2">
    <citation type="journal article" date="2014" name="BMC Genomics">
        <title>An improved genome release (version Mt4.0) for the model legume Medicago truncatula.</title>
        <authorList>
            <person name="Tang H."/>
            <person name="Krishnakumar V."/>
            <person name="Bidwell S."/>
            <person name="Rosen B."/>
            <person name="Chan A."/>
            <person name="Zhou S."/>
            <person name="Gentzbittel L."/>
            <person name="Childs K.L."/>
            <person name="Yandell M."/>
            <person name="Gundlach H."/>
            <person name="Mayer K.F."/>
            <person name="Schwartz D.C."/>
            <person name="Town C.D."/>
        </authorList>
    </citation>
    <scope>GENOME REANNOTATION</scope>
    <source>
        <strain evidence="10">A17</strain>
        <strain evidence="11 12">cv. Jemalong A17</strain>
    </source>
</reference>
<dbReference type="STRING" id="3880.A0A072VEI6"/>
<dbReference type="Gene3D" id="1.10.238.10">
    <property type="entry name" value="EF-hand"/>
    <property type="match status" value="2"/>
</dbReference>
<dbReference type="GO" id="GO:0051560">
    <property type="term" value="P:mitochondrial calcium ion homeostasis"/>
    <property type="evidence" value="ECO:0000318"/>
    <property type="project" value="GO_Central"/>
</dbReference>
<dbReference type="SMART" id="SM00054">
    <property type="entry name" value="EFh"/>
    <property type="match status" value="3"/>
</dbReference>
<evidence type="ECO:0000256" key="7">
    <source>
        <dbReference type="ARBA" id="ARBA00023128"/>
    </source>
</evidence>
<comment type="subcellular location">
    <subcellularLocation>
        <location evidence="1">Mitochondrion inner membrane</location>
    </subcellularLocation>
    <subcellularLocation>
        <location evidence="2">Mitochondrion intermembrane space</location>
    </subcellularLocation>
</comment>
<dbReference type="PROSITE" id="PS50222">
    <property type="entry name" value="EF_HAND_2"/>
    <property type="match status" value="2"/>
</dbReference>
<name>A0A072VEI6_MEDTR</name>
<evidence type="ECO:0000259" key="9">
    <source>
        <dbReference type="PROSITE" id="PS50222"/>
    </source>
</evidence>
<keyword evidence="7" id="KW-0496">Mitochondrion</keyword>
<dbReference type="InterPro" id="IPR002048">
    <property type="entry name" value="EF_hand_dom"/>
</dbReference>
<evidence type="ECO:0000313" key="12">
    <source>
        <dbReference type="Proteomes" id="UP000002051"/>
    </source>
</evidence>
<evidence type="ECO:0000256" key="8">
    <source>
        <dbReference type="ARBA" id="ARBA00023136"/>
    </source>
</evidence>
<dbReference type="PANTHER" id="PTHR12294">
    <property type="entry name" value="EF HAND DOMAIN FAMILY A1,A2-RELATED"/>
    <property type="match status" value="1"/>
</dbReference>
<evidence type="ECO:0000256" key="2">
    <source>
        <dbReference type="ARBA" id="ARBA00004569"/>
    </source>
</evidence>
<dbReference type="AlphaFoldDB" id="A0A072VEI6"/>
<feature type="domain" description="EF-hand" evidence="9">
    <location>
        <begin position="205"/>
        <end position="240"/>
    </location>
</feature>
<evidence type="ECO:0000256" key="4">
    <source>
        <dbReference type="ARBA" id="ARBA00022792"/>
    </source>
</evidence>
<proteinExistence type="predicted"/>
<dbReference type="SUPFAM" id="SSF47473">
    <property type="entry name" value="EF-hand"/>
    <property type="match status" value="1"/>
</dbReference>
<dbReference type="Pfam" id="PF13833">
    <property type="entry name" value="EF-hand_8"/>
    <property type="match status" value="1"/>
</dbReference>
<dbReference type="CDD" id="cd15900">
    <property type="entry name" value="EFh_MICU"/>
    <property type="match status" value="1"/>
</dbReference>
<dbReference type="GO" id="GO:1990246">
    <property type="term" value="C:uniplex complex"/>
    <property type="evidence" value="ECO:0000318"/>
    <property type="project" value="GO_Central"/>
</dbReference>
<feature type="domain" description="EF-hand" evidence="9">
    <location>
        <begin position="399"/>
        <end position="434"/>
    </location>
</feature>
<dbReference type="InterPro" id="IPR011992">
    <property type="entry name" value="EF-hand-dom_pair"/>
</dbReference>
<keyword evidence="5" id="KW-0106">Calcium</keyword>
<dbReference type="GO" id="GO:0005509">
    <property type="term" value="F:calcium ion binding"/>
    <property type="evidence" value="ECO:0000318"/>
    <property type="project" value="GO_Central"/>
</dbReference>
<dbReference type="PANTHER" id="PTHR12294:SF23">
    <property type="entry name" value="CALCIUM UPTAKE PROTEIN, MITOCHONDRIAL"/>
    <property type="match status" value="1"/>
</dbReference>
<evidence type="ECO:0000256" key="3">
    <source>
        <dbReference type="ARBA" id="ARBA00022737"/>
    </source>
</evidence>
<dbReference type="Pfam" id="PF13202">
    <property type="entry name" value="EF-hand_5"/>
    <property type="match status" value="1"/>
</dbReference>
<organism evidence="10 12">
    <name type="scientific">Medicago truncatula</name>
    <name type="common">Barrel medic</name>
    <name type="synonym">Medicago tribuloides</name>
    <dbReference type="NCBI Taxonomy" id="3880"/>
    <lineage>
        <taxon>Eukaryota</taxon>
        <taxon>Viridiplantae</taxon>
        <taxon>Streptophyta</taxon>
        <taxon>Embryophyta</taxon>
        <taxon>Tracheophyta</taxon>
        <taxon>Spermatophyta</taxon>
        <taxon>Magnoliopsida</taxon>
        <taxon>eudicotyledons</taxon>
        <taxon>Gunneridae</taxon>
        <taxon>Pentapetalae</taxon>
        <taxon>rosids</taxon>
        <taxon>fabids</taxon>
        <taxon>Fabales</taxon>
        <taxon>Fabaceae</taxon>
        <taxon>Papilionoideae</taxon>
        <taxon>50 kb inversion clade</taxon>
        <taxon>NPAAA clade</taxon>
        <taxon>Hologalegina</taxon>
        <taxon>IRL clade</taxon>
        <taxon>Trifolieae</taxon>
        <taxon>Medicago</taxon>
    </lineage>
</organism>
<keyword evidence="3" id="KW-0677">Repeat</keyword>
<protein>
    <submittedName>
        <fullName evidence="10">Calcium-binding EF hand protein</fullName>
    </submittedName>
</protein>
<gene>
    <name evidence="10" type="ordered locus">MTR_1g012850</name>
</gene>
<dbReference type="CDD" id="cd00051">
    <property type="entry name" value="EFh"/>
    <property type="match status" value="1"/>
</dbReference>
<sequence>MSFLSTLRNSTSHFFHHFSIQRLQILHTSSSPSLLNARNGLFAAIIAGTSLGYVLYTTDFDSTHFQSSISSFVDRSTPNSPSFLTKFSLPETSGAFLFRGKRKVFFNYEKRIRLRSPPEKVFEYFASHRSPEGEVLMIPADLMRAVVPVFPPSESHLVRDGYLRGERSPGHLRCSPSEFFMLFDVNNDGLISFKEYIFFVTLLSIPESSFSVAFKMFDVDNNGEITKEEFQKVMALMRSHHRQGVQHRDGLRTGLKVNDSVENGGLLEYFFGKDGKGCLQLDKFVIFLQDLHDEILRLEFDHYDYKSRKAISAKDFALSMVASADMSHLGKLLERVDELNNEPCFKDVRIRFEDFKNFAELRKKLLPLSLALFSFGKVNGLLTRDDFQRAASHVCGISLSDNVVEIVFHLFDTNRDGNLSTDEFVRVLHKRERDIGHPVETGMLGLLSCCWNCRENISSSRFFS</sequence>
<accession>A0A072VEI6</accession>
<dbReference type="Proteomes" id="UP000002051">
    <property type="component" value="Unassembled WGS sequence"/>
</dbReference>
<reference evidence="11" key="3">
    <citation type="submission" date="2015-04" db="UniProtKB">
        <authorList>
            <consortium name="EnsemblPlants"/>
        </authorList>
    </citation>
    <scope>IDENTIFICATION</scope>
    <source>
        <strain evidence="11">cv. Jemalong A17</strain>
    </source>
</reference>
<keyword evidence="8" id="KW-0472">Membrane</keyword>
<dbReference type="InterPro" id="IPR018247">
    <property type="entry name" value="EF_Hand_1_Ca_BS"/>
</dbReference>
<dbReference type="GO" id="GO:0036444">
    <property type="term" value="P:calcium import into the mitochondrion"/>
    <property type="evidence" value="ECO:0000318"/>
    <property type="project" value="GO_Central"/>
</dbReference>
<dbReference type="ExpressionAtlas" id="A0A072VEI6">
    <property type="expression patterns" value="differential"/>
</dbReference>
<reference evidence="10 12" key="1">
    <citation type="journal article" date="2011" name="Nature">
        <title>The Medicago genome provides insight into the evolution of rhizobial symbioses.</title>
        <authorList>
            <person name="Young N.D."/>
            <person name="Debelle F."/>
            <person name="Oldroyd G.E."/>
            <person name="Geurts R."/>
            <person name="Cannon S.B."/>
            <person name="Udvardi M.K."/>
            <person name="Benedito V.A."/>
            <person name="Mayer K.F."/>
            <person name="Gouzy J."/>
            <person name="Schoof H."/>
            <person name="Van de Peer Y."/>
            <person name="Proost S."/>
            <person name="Cook D.R."/>
            <person name="Meyers B.C."/>
            <person name="Spannagl M."/>
            <person name="Cheung F."/>
            <person name="De Mita S."/>
            <person name="Krishnakumar V."/>
            <person name="Gundlach H."/>
            <person name="Zhou S."/>
            <person name="Mudge J."/>
            <person name="Bharti A.K."/>
            <person name="Murray J.D."/>
            <person name="Naoumkina M.A."/>
            <person name="Rosen B."/>
            <person name="Silverstein K.A."/>
            <person name="Tang H."/>
            <person name="Rombauts S."/>
            <person name="Zhao P.X."/>
            <person name="Zhou P."/>
            <person name="Barbe V."/>
            <person name="Bardou P."/>
            <person name="Bechner M."/>
            <person name="Bellec A."/>
            <person name="Berger A."/>
            <person name="Berges H."/>
            <person name="Bidwell S."/>
            <person name="Bisseling T."/>
            <person name="Choisne N."/>
            <person name="Couloux A."/>
            <person name="Denny R."/>
            <person name="Deshpande S."/>
            <person name="Dai X."/>
            <person name="Doyle J.J."/>
            <person name="Dudez A.M."/>
            <person name="Farmer A.D."/>
            <person name="Fouteau S."/>
            <person name="Franken C."/>
            <person name="Gibelin C."/>
            <person name="Gish J."/>
            <person name="Goldstein S."/>
            <person name="Gonzalez A.J."/>
            <person name="Green P.J."/>
            <person name="Hallab A."/>
            <person name="Hartog M."/>
            <person name="Hua A."/>
            <person name="Humphray S.J."/>
            <person name="Jeong D.H."/>
            <person name="Jing Y."/>
            <person name="Jocker A."/>
            <person name="Kenton S.M."/>
            <person name="Kim D.J."/>
            <person name="Klee K."/>
            <person name="Lai H."/>
            <person name="Lang C."/>
            <person name="Lin S."/>
            <person name="Macmil S.L."/>
            <person name="Magdelenat G."/>
            <person name="Matthews L."/>
            <person name="McCorrison J."/>
            <person name="Monaghan E.L."/>
            <person name="Mun J.H."/>
            <person name="Najar F.Z."/>
            <person name="Nicholson C."/>
            <person name="Noirot C."/>
            <person name="O'Bleness M."/>
            <person name="Paule C.R."/>
            <person name="Poulain J."/>
            <person name="Prion F."/>
            <person name="Qin B."/>
            <person name="Qu C."/>
            <person name="Retzel E.F."/>
            <person name="Riddle C."/>
            <person name="Sallet E."/>
            <person name="Samain S."/>
            <person name="Samson N."/>
            <person name="Sanders I."/>
            <person name="Saurat O."/>
            <person name="Scarpelli C."/>
            <person name="Schiex T."/>
            <person name="Segurens B."/>
            <person name="Severin A.J."/>
            <person name="Sherrier D.J."/>
            <person name="Shi R."/>
            <person name="Sims S."/>
            <person name="Singer S.R."/>
            <person name="Sinharoy S."/>
            <person name="Sterck L."/>
            <person name="Viollet A."/>
            <person name="Wang B.B."/>
            <person name="Wang K."/>
            <person name="Wang M."/>
            <person name="Wang X."/>
            <person name="Warfsmann J."/>
            <person name="Weissenbach J."/>
            <person name="White D.D."/>
            <person name="White J.D."/>
            <person name="Wiley G.B."/>
            <person name="Wincker P."/>
            <person name="Xing Y."/>
            <person name="Yang L."/>
            <person name="Yao Z."/>
            <person name="Ying F."/>
            <person name="Zhai J."/>
            <person name="Zhou L."/>
            <person name="Zuber A."/>
            <person name="Denarie J."/>
            <person name="Dixon R.A."/>
            <person name="May G.D."/>
            <person name="Schwartz D.C."/>
            <person name="Rogers J."/>
            <person name="Quetier F."/>
            <person name="Town C.D."/>
            <person name="Roe B.A."/>
        </authorList>
    </citation>
    <scope>NUCLEOTIDE SEQUENCE [LARGE SCALE GENOMIC DNA]</scope>
    <source>
        <strain evidence="10">A17</strain>
        <strain evidence="11 12">cv. Jemalong A17</strain>
    </source>
</reference>
<dbReference type="Pfam" id="PF00036">
    <property type="entry name" value="EF-hand_1"/>
    <property type="match status" value="1"/>
</dbReference>
<keyword evidence="4" id="KW-0999">Mitochondrion inner membrane</keyword>
<dbReference type="InterPro" id="IPR039800">
    <property type="entry name" value="MICU1/2/3"/>
</dbReference>
<keyword evidence="12" id="KW-1185">Reference proteome</keyword>
<keyword evidence="6" id="KW-0809">Transit peptide</keyword>
<dbReference type="PROSITE" id="PS00018">
    <property type="entry name" value="EF_HAND_1"/>
    <property type="match status" value="2"/>
</dbReference>
<dbReference type="GO" id="GO:0005758">
    <property type="term" value="C:mitochondrial intermembrane space"/>
    <property type="evidence" value="ECO:0007669"/>
    <property type="project" value="UniProtKB-SubCell"/>
</dbReference>
<dbReference type="HOGENOM" id="CLU_027103_2_0_1"/>
<dbReference type="EnsemblPlants" id="KEH39843">
    <property type="protein sequence ID" value="KEH39843"/>
    <property type="gene ID" value="MTR_1g012850"/>
</dbReference>
<dbReference type="EMBL" id="CM001217">
    <property type="protein sequence ID" value="KEH39843.1"/>
    <property type="molecule type" value="Genomic_DNA"/>
</dbReference>